<evidence type="ECO:0000313" key="3">
    <source>
        <dbReference type="EMBL" id="KKN86349.1"/>
    </source>
</evidence>
<keyword evidence="2" id="KW-0812">Transmembrane</keyword>
<feature type="compositionally biased region" description="Basic and acidic residues" evidence="1">
    <location>
        <begin position="729"/>
        <end position="744"/>
    </location>
</feature>
<evidence type="ECO:0000256" key="1">
    <source>
        <dbReference type="SAM" id="MobiDB-lite"/>
    </source>
</evidence>
<protein>
    <recommendedName>
        <fullName evidence="4">DUF4175 domain-containing protein</fullName>
    </recommendedName>
</protein>
<keyword evidence="2" id="KW-0472">Membrane</keyword>
<reference evidence="3" key="1">
    <citation type="journal article" date="2015" name="Nature">
        <title>Complex archaea that bridge the gap between prokaryotes and eukaryotes.</title>
        <authorList>
            <person name="Spang A."/>
            <person name="Saw J.H."/>
            <person name="Jorgensen S.L."/>
            <person name="Zaremba-Niedzwiedzka K."/>
            <person name="Martijn J."/>
            <person name="Lind A.E."/>
            <person name="van Eijk R."/>
            <person name="Schleper C."/>
            <person name="Guy L."/>
            <person name="Ettema T.J."/>
        </authorList>
    </citation>
    <scope>NUCLEOTIDE SEQUENCE</scope>
</reference>
<feature type="transmembrane region" description="Helical" evidence="2">
    <location>
        <begin position="71"/>
        <end position="90"/>
    </location>
</feature>
<feature type="transmembrane region" description="Helical" evidence="2">
    <location>
        <begin position="37"/>
        <end position="59"/>
    </location>
</feature>
<proteinExistence type="predicted"/>
<gene>
    <name evidence="3" type="ORF">LCGC14_0269030</name>
</gene>
<sequence length="753" mass="81110">MSPTPNRHASGGKADGRLADAVGAKFGALRRAIRLRLAAEGLCWALVAAVAVVLATLTLDYGLRLERSHRALVMTVAMAGLGWVIWSRTVRPLAAPIRLLDLSLLLERRFPRLQARLVSAVQFDGESLPPGTSRAMADQVVAEANDLARPLPFKDVVERRQLRRMLRVTLSALGLLAGLAIWQTDLVRLWAMRNIAFADVAWPQRTYLTVQGGPDFTLVRGDDLHVAVVVEAGSTAPATVTVHARYPSIGRTEEPVPLAGDNGPQYDIIFRTVTEPFDFYVTGGDDERDKRRPHRVRLVDAPALVDLHFVVESPAYMRRPDQPVEGTGGMLVIPVGGGLRIEAMATKDLAAAEAFLHDDQQDLAQPLAVKAISEADPRPRRVVGRLAVGEVNEARTMTLRLRLTDVQGYQNRRGATYIVHLQPDTAPSVELRKSGVGAAVTPQAIVPLLIRVKDDAGLASVTVSLALAGAAEPSAVEPIPMTAGDRAPLDLTQRYEFDLAGRAPAPGGTIVLSAEAVDILPGKFGGPNTGRSGNISLRIISSEDLLADLIMRQKAIRTEFLQALSQQNSAVAKSAAAGEGLTDEAIAAEVRTRLADSAGLQRSVHTEVVTAREKLLLIADEMAYNRVGAATDVQNLRTDIIAPLGQVATAIEAALAELALAAVETAPPALAERIDEIAGRQKQIAAEMQTILQRMAKLQSRQELANRLQVILQWSQQILEGIHRRQEQEIGKAFDSTGRRKPGDRPTAGQGSP</sequence>
<feature type="transmembrane region" description="Helical" evidence="2">
    <location>
        <begin position="165"/>
        <end position="182"/>
    </location>
</feature>
<accession>A0A0F9U439</accession>
<dbReference type="EMBL" id="LAZR01000148">
    <property type="protein sequence ID" value="KKN86349.1"/>
    <property type="molecule type" value="Genomic_DNA"/>
</dbReference>
<keyword evidence="2" id="KW-1133">Transmembrane helix</keyword>
<comment type="caution">
    <text evidence="3">The sequence shown here is derived from an EMBL/GenBank/DDBJ whole genome shotgun (WGS) entry which is preliminary data.</text>
</comment>
<evidence type="ECO:0000256" key="2">
    <source>
        <dbReference type="SAM" id="Phobius"/>
    </source>
</evidence>
<organism evidence="3">
    <name type="scientific">marine sediment metagenome</name>
    <dbReference type="NCBI Taxonomy" id="412755"/>
    <lineage>
        <taxon>unclassified sequences</taxon>
        <taxon>metagenomes</taxon>
        <taxon>ecological metagenomes</taxon>
    </lineage>
</organism>
<feature type="region of interest" description="Disordered" evidence="1">
    <location>
        <begin position="729"/>
        <end position="753"/>
    </location>
</feature>
<dbReference type="AlphaFoldDB" id="A0A0F9U439"/>
<name>A0A0F9U439_9ZZZZ</name>
<evidence type="ECO:0008006" key="4">
    <source>
        <dbReference type="Google" id="ProtNLM"/>
    </source>
</evidence>